<dbReference type="AlphaFoldDB" id="A0A0C2W8N8"/>
<accession>A0A0C2W8N8</accession>
<proteinExistence type="predicted"/>
<keyword evidence="2" id="KW-1185">Reference proteome</keyword>
<evidence type="ECO:0000313" key="1">
    <source>
        <dbReference type="EMBL" id="KIM22808.1"/>
    </source>
</evidence>
<sequence>MFVASHHSRPTGFVPHHPSHIPLPLHLPGTFRPLPYIRIDINLPQLSLALLGKRSSRRSEQFVIFQRIGCFDVSSWFHAHDRDFSHSINTCAVVLLMRVTPILDWSPHFSLSLSETGIKG</sequence>
<evidence type="ECO:0000313" key="2">
    <source>
        <dbReference type="Proteomes" id="UP000054097"/>
    </source>
</evidence>
<organism evidence="1 2">
    <name type="scientific">Serendipita vermifera MAFF 305830</name>
    <dbReference type="NCBI Taxonomy" id="933852"/>
    <lineage>
        <taxon>Eukaryota</taxon>
        <taxon>Fungi</taxon>
        <taxon>Dikarya</taxon>
        <taxon>Basidiomycota</taxon>
        <taxon>Agaricomycotina</taxon>
        <taxon>Agaricomycetes</taxon>
        <taxon>Sebacinales</taxon>
        <taxon>Serendipitaceae</taxon>
        <taxon>Serendipita</taxon>
    </lineage>
</organism>
<dbReference type="EMBL" id="KN824348">
    <property type="protein sequence ID" value="KIM22808.1"/>
    <property type="molecule type" value="Genomic_DNA"/>
</dbReference>
<gene>
    <name evidence="1" type="ORF">M408DRAFT_280181</name>
</gene>
<dbReference type="Proteomes" id="UP000054097">
    <property type="component" value="Unassembled WGS sequence"/>
</dbReference>
<reference evidence="1 2" key="1">
    <citation type="submission" date="2014-04" db="EMBL/GenBank/DDBJ databases">
        <authorList>
            <consortium name="DOE Joint Genome Institute"/>
            <person name="Kuo A."/>
            <person name="Zuccaro A."/>
            <person name="Kohler A."/>
            <person name="Nagy L.G."/>
            <person name="Floudas D."/>
            <person name="Copeland A."/>
            <person name="Barry K.W."/>
            <person name="Cichocki N."/>
            <person name="Veneault-Fourrey C."/>
            <person name="LaButti K."/>
            <person name="Lindquist E.A."/>
            <person name="Lipzen A."/>
            <person name="Lundell T."/>
            <person name="Morin E."/>
            <person name="Murat C."/>
            <person name="Sun H."/>
            <person name="Tunlid A."/>
            <person name="Henrissat B."/>
            <person name="Grigoriev I.V."/>
            <person name="Hibbett D.S."/>
            <person name="Martin F."/>
            <person name="Nordberg H.P."/>
            <person name="Cantor M.N."/>
            <person name="Hua S.X."/>
        </authorList>
    </citation>
    <scope>NUCLEOTIDE SEQUENCE [LARGE SCALE GENOMIC DNA]</scope>
    <source>
        <strain evidence="1 2">MAFF 305830</strain>
    </source>
</reference>
<protein>
    <submittedName>
        <fullName evidence="1">Uncharacterized protein</fullName>
    </submittedName>
</protein>
<dbReference type="HOGENOM" id="CLU_2051094_0_0_1"/>
<name>A0A0C2W8N8_SERVB</name>
<reference evidence="2" key="2">
    <citation type="submission" date="2015-01" db="EMBL/GenBank/DDBJ databases">
        <title>Evolutionary Origins and Diversification of the Mycorrhizal Mutualists.</title>
        <authorList>
            <consortium name="DOE Joint Genome Institute"/>
            <consortium name="Mycorrhizal Genomics Consortium"/>
            <person name="Kohler A."/>
            <person name="Kuo A."/>
            <person name="Nagy L.G."/>
            <person name="Floudas D."/>
            <person name="Copeland A."/>
            <person name="Barry K.W."/>
            <person name="Cichocki N."/>
            <person name="Veneault-Fourrey C."/>
            <person name="LaButti K."/>
            <person name="Lindquist E.A."/>
            <person name="Lipzen A."/>
            <person name="Lundell T."/>
            <person name="Morin E."/>
            <person name="Murat C."/>
            <person name="Riley R."/>
            <person name="Ohm R."/>
            <person name="Sun H."/>
            <person name="Tunlid A."/>
            <person name="Henrissat B."/>
            <person name="Grigoriev I.V."/>
            <person name="Hibbett D.S."/>
            <person name="Martin F."/>
        </authorList>
    </citation>
    <scope>NUCLEOTIDE SEQUENCE [LARGE SCALE GENOMIC DNA]</scope>
    <source>
        <strain evidence="2">MAFF 305830</strain>
    </source>
</reference>